<dbReference type="OrthoDB" id="10440765at2759"/>
<comment type="caution">
    <text evidence="1">The sequence shown here is derived from an EMBL/GenBank/DDBJ whole genome shotgun (WGS) entry which is preliminary data.</text>
</comment>
<keyword evidence="2" id="KW-1185">Reference proteome</keyword>
<dbReference type="Proteomes" id="UP000596742">
    <property type="component" value="Unassembled WGS sequence"/>
</dbReference>
<protein>
    <submittedName>
        <fullName evidence="1">Uncharacterized protein</fullName>
    </submittedName>
</protein>
<sequence>MVQKPVDIDIDAFKKSINDIILEGMRDHVVAVMQALHSWSDIRTPVRDRIRISVNKICSAEMLAETKESIAEIVCRIFPETLNHENCDQIEKIDKLLHEATFEQTSSRFSAIVSDVHMQTTVLKRTVESAKRMSYKIYKQIYIPGIPFEMGDSGTCLYVHDSVNPNTKGCIGMAIAKHPDGGCIATPIMEILKHFQIRFKDCY</sequence>
<dbReference type="EMBL" id="UYJE01007311">
    <property type="protein sequence ID" value="VDI53574.1"/>
    <property type="molecule type" value="Genomic_DNA"/>
</dbReference>
<name>A0A8B6FQA7_MYTGA</name>
<dbReference type="AlphaFoldDB" id="A0A8B6FQA7"/>
<organism evidence="1 2">
    <name type="scientific">Mytilus galloprovincialis</name>
    <name type="common">Mediterranean mussel</name>
    <dbReference type="NCBI Taxonomy" id="29158"/>
    <lineage>
        <taxon>Eukaryota</taxon>
        <taxon>Metazoa</taxon>
        <taxon>Spiralia</taxon>
        <taxon>Lophotrochozoa</taxon>
        <taxon>Mollusca</taxon>
        <taxon>Bivalvia</taxon>
        <taxon>Autobranchia</taxon>
        <taxon>Pteriomorphia</taxon>
        <taxon>Mytilida</taxon>
        <taxon>Mytiloidea</taxon>
        <taxon>Mytilidae</taxon>
        <taxon>Mytilinae</taxon>
        <taxon>Mytilus</taxon>
    </lineage>
</organism>
<reference evidence="1" key="1">
    <citation type="submission" date="2018-11" db="EMBL/GenBank/DDBJ databases">
        <authorList>
            <person name="Alioto T."/>
            <person name="Alioto T."/>
        </authorList>
    </citation>
    <scope>NUCLEOTIDE SEQUENCE</scope>
</reference>
<evidence type="ECO:0000313" key="2">
    <source>
        <dbReference type="Proteomes" id="UP000596742"/>
    </source>
</evidence>
<evidence type="ECO:0000313" key="1">
    <source>
        <dbReference type="EMBL" id="VDI53574.1"/>
    </source>
</evidence>
<gene>
    <name evidence="1" type="ORF">MGAL_10B056019</name>
</gene>
<accession>A0A8B6FQA7</accession>
<proteinExistence type="predicted"/>